<dbReference type="InterPro" id="IPR000014">
    <property type="entry name" value="PAS"/>
</dbReference>
<comment type="subcellular location">
    <subcellularLocation>
        <location evidence="2">Cell membrane</location>
        <topology evidence="2">Multi-pass membrane protein</topology>
    </subcellularLocation>
</comment>
<evidence type="ECO:0000256" key="2">
    <source>
        <dbReference type="ARBA" id="ARBA00004651"/>
    </source>
</evidence>
<dbReference type="HOGENOM" id="CLU_000445_89_6_7"/>
<dbReference type="SMART" id="SM00304">
    <property type="entry name" value="HAMP"/>
    <property type="match status" value="1"/>
</dbReference>
<evidence type="ECO:0000256" key="10">
    <source>
        <dbReference type="ARBA" id="ARBA00022840"/>
    </source>
</evidence>
<dbReference type="SMART" id="SM00091">
    <property type="entry name" value="PAS"/>
    <property type="match status" value="1"/>
</dbReference>
<feature type="domain" description="HAMP" evidence="19">
    <location>
        <begin position="208"/>
        <end position="260"/>
    </location>
</feature>
<comment type="catalytic activity">
    <reaction evidence="1">
        <text>ATP + protein L-histidine = ADP + protein N-phospho-L-histidine.</text>
        <dbReference type="EC" id="2.7.13.3"/>
    </reaction>
</comment>
<protein>
    <recommendedName>
        <fullName evidence="3">histidine kinase</fullName>
        <ecNumber evidence="3">2.7.13.3</ecNumber>
    </recommendedName>
</protein>
<evidence type="ECO:0000259" key="17">
    <source>
        <dbReference type="PROSITE" id="PS50112"/>
    </source>
</evidence>
<evidence type="ECO:0000256" key="3">
    <source>
        <dbReference type="ARBA" id="ARBA00012438"/>
    </source>
</evidence>
<evidence type="ECO:0000256" key="4">
    <source>
        <dbReference type="ARBA" id="ARBA00022475"/>
    </source>
</evidence>
<dbReference type="Proteomes" id="UP000019141">
    <property type="component" value="Unassembled WGS sequence"/>
</dbReference>
<keyword evidence="21" id="KW-1185">Reference proteome</keyword>
<keyword evidence="4" id="KW-1003">Cell membrane</keyword>
<dbReference type="SUPFAM" id="SSF158472">
    <property type="entry name" value="HAMP domain-like"/>
    <property type="match status" value="1"/>
</dbReference>
<evidence type="ECO:0000256" key="1">
    <source>
        <dbReference type="ARBA" id="ARBA00000085"/>
    </source>
</evidence>
<evidence type="ECO:0000256" key="14">
    <source>
        <dbReference type="SAM" id="Coils"/>
    </source>
</evidence>
<evidence type="ECO:0000256" key="15">
    <source>
        <dbReference type="SAM" id="Phobius"/>
    </source>
</evidence>
<proteinExistence type="predicted"/>
<keyword evidence="14" id="KW-0175">Coiled coil</keyword>
<dbReference type="SMART" id="SM00387">
    <property type="entry name" value="HATPase_c"/>
    <property type="match status" value="1"/>
</dbReference>
<dbReference type="InterPro" id="IPR033463">
    <property type="entry name" value="sCache_3"/>
</dbReference>
<dbReference type="PROSITE" id="PS50885">
    <property type="entry name" value="HAMP"/>
    <property type="match status" value="1"/>
</dbReference>
<dbReference type="Gene3D" id="3.30.450.20">
    <property type="entry name" value="PAS domain"/>
    <property type="match status" value="2"/>
</dbReference>
<dbReference type="InterPro" id="IPR003660">
    <property type="entry name" value="HAMP_dom"/>
</dbReference>
<keyword evidence="11 15" id="KW-1133">Transmembrane helix</keyword>
<evidence type="ECO:0000256" key="5">
    <source>
        <dbReference type="ARBA" id="ARBA00022553"/>
    </source>
</evidence>
<dbReference type="InterPro" id="IPR004358">
    <property type="entry name" value="Sig_transdc_His_kin-like_C"/>
</dbReference>
<evidence type="ECO:0000259" key="16">
    <source>
        <dbReference type="PROSITE" id="PS50109"/>
    </source>
</evidence>
<dbReference type="CDD" id="cd00082">
    <property type="entry name" value="HisKA"/>
    <property type="match status" value="1"/>
</dbReference>
<keyword evidence="12" id="KW-0902">Two-component regulatory system</keyword>
<evidence type="ECO:0000313" key="21">
    <source>
        <dbReference type="Proteomes" id="UP000019141"/>
    </source>
</evidence>
<evidence type="ECO:0000256" key="12">
    <source>
        <dbReference type="ARBA" id="ARBA00023012"/>
    </source>
</evidence>
<dbReference type="PROSITE" id="PS50113">
    <property type="entry name" value="PAC"/>
    <property type="match status" value="1"/>
</dbReference>
<dbReference type="SMART" id="SM00388">
    <property type="entry name" value="HisKA"/>
    <property type="match status" value="1"/>
</dbReference>
<dbReference type="Pfam" id="PF00672">
    <property type="entry name" value="HAMP"/>
    <property type="match status" value="1"/>
</dbReference>
<dbReference type="AlphaFoldDB" id="W4LEE6"/>
<dbReference type="InterPro" id="IPR036097">
    <property type="entry name" value="HisK_dim/P_sf"/>
</dbReference>
<evidence type="ECO:0000259" key="18">
    <source>
        <dbReference type="PROSITE" id="PS50113"/>
    </source>
</evidence>
<keyword evidence="5" id="KW-0597">Phosphoprotein</keyword>
<dbReference type="Pfam" id="PF17203">
    <property type="entry name" value="sCache_3_2"/>
    <property type="match status" value="1"/>
</dbReference>
<dbReference type="GO" id="GO:0005886">
    <property type="term" value="C:plasma membrane"/>
    <property type="evidence" value="ECO:0007669"/>
    <property type="project" value="UniProtKB-SubCell"/>
</dbReference>
<dbReference type="InterPro" id="IPR005467">
    <property type="entry name" value="His_kinase_dom"/>
</dbReference>
<feature type="transmembrane region" description="Helical" evidence="15">
    <location>
        <begin position="20"/>
        <end position="43"/>
    </location>
</feature>
<evidence type="ECO:0000256" key="6">
    <source>
        <dbReference type="ARBA" id="ARBA00022679"/>
    </source>
</evidence>
<keyword evidence="9" id="KW-0418">Kinase</keyword>
<dbReference type="GO" id="GO:0005524">
    <property type="term" value="F:ATP binding"/>
    <property type="evidence" value="ECO:0007669"/>
    <property type="project" value="UniProtKB-KW"/>
</dbReference>
<evidence type="ECO:0000256" key="7">
    <source>
        <dbReference type="ARBA" id="ARBA00022692"/>
    </source>
</evidence>
<evidence type="ECO:0000256" key="9">
    <source>
        <dbReference type="ARBA" id="ARBA00022777"/>
    </source>
</evidence>
<accession>W4LEE6</accession>
<feature type="coiled-coil region" evidence="14">
    <location>
        <begin position="379"/>
        <end position="406"/>
    </location>
</feature>
<dbReference type="SUPFAM" id="SSF47384">
    <property type="entry name" value="Homodimeric domain of signal transducing histidine kinase"/>
    <property type="match status" value="1"/>
</dbReference>
<dbReference type="FunFam" id="3.30.565.10:FF:000006">
    <property type="entry name" value="Sensor histidine kinase WalK"/>
    <property type="match status" value="1"/>
</dbReference>
<feature type="domain" description="PAS" evidence="17">
    <location>
        <begin position="265"/>
        <end position="327"/>
    </location>
</feature>
<dbReference type="InterPro" id="IPR035965">
    <property type="entry name" value="PAS-like_dom_sf"/>
</dbReference>
<reference evidence="20 21" key="1">
    <citation type="journal article" date="2014" name="Nature">
        <title>An environmental bacterial taxon with a large and distinct metabolic repertoire.</title>
        <authorList>
            <person name="Wilson M.C."/>
            <person name="Mori T."/>
            <person name="Ruckert C."/>
            <person name="Uria A.R."/>
            <person name="Helf M.J."/>
            <person name="Takada K."/>
            <person name="Gernert C."/>
            <person name="Steffens U.A."/>
            <person name="Heycke N."/>
            <person name="Schmitt S."/>
            <person name="Rinke C."/>
            <person name="Helfrich E.J."/>
            <person name="Brachmann A.O."/>
            <person name="Gurgui C."/>
            <person name="Wakimoto T."/>
            <person name="Kracht M."/>
            <person name="Crusemann M."/>
            <person name="Hentschel U."/>
            <person name="Abe I."/>
            <person name="Matsunaga S."/>
            <person name="Kalinowski J."/>
            <person name="Takeyama H."/>
            <person name="Piel J."/>
        </authorList>
    </citation>
    <scope>NUCLEOTIDE SEQUENCE [LARGE SCALE GENOMIC DNA]</scope>
    <source>
        <strain evidence="21">TSY1</strain>
    </source>
</reference>
<evidence type="ECO:0000256" key="13">
    <source>
        <dbReference type="ARBA" id="ARBA00023136"/>
    </source>
</evidence>
<keyword evidence="7 15" id="KW-0812">Transmembrane</keyword>
<dbReference type="InterPro" id="IPR003661">
    <property type="entry name" value="HisK_dim/P_dom"/>
</dbReference>
<dbReference type="CDD" id="cd06225">
    <property type="entry name" value="HAMP"/>
    <property type="match status" value="1"/>
</dbReference>
<dbReference type="SUPFAM" id="SSF55874">
    <property type="entry name" value="ATPase domain of HSP90 chaperone/DNA topoisomerase II/histidine kinase"/>
    <property type="match status" value="1"/>
</dbReference>
<dbReference type="PRINTS" id="PR00344">
    <property type="entry name" value="BCTRLSENSOR"/>
</dbReference>
<dbReference type="InterPro" id="IPR000700">
    <property type="entry name" value="PAS-assoc_C"/>
</dbReference>
<dbReference type="EMBL" id="AZHW01000799">
    <property type="protein sequence ID" value="ETW96347.1"/>
    <property type="molecule type" value="Genomic_DNA"/>
</dbReference>
<feature type="domain" description="Histidine kinase" evidence="16">
    <location>
        <begin position="406"/>
        <end position="623"/>
    </location>
</feature>
<sequence>MVKIAWSKRRLLVAPLLRSLRAKFIMVIVIVQIVVMGLVIIVVEKRQRETILHESQQRALSIANGFAAQSEGYLLSYNFVKLEQTADKTAAEESVAYTVVQMDDGTVAAYSGRQEKQGQTLEDPVSQRALQADKPFIQEVTTAELKGRGYDVAIPIFVEGGTRKWGTIRVGFSVARATYEIRKTRQSLLIIGVIAILLGAIVAIFLALRISRPIQRLVIGVNEVAKGNYEHAITVTSNDEVGVLSQCFEEMREALRRQIAERQMAEERFSKAFHASPEGIFITDLNGRYVDVNDSFLSLLGYSREEVIRHTYLELDRWVDPDEHARIIMTVQNHGRVRDLDTRFQTKSGEMREARQSIELINLDGHPHLLSIIRDITKQKQTEAALRQAKESAEAANQAKSEFLANMSHELRTPLNGILGFAGLGVQRISSASQDKLLSYFNKIVNSGETLLKLLNDLLDLAKLEASKIRLTFETTNLHRLLSITLDEFYSIIVERQLKIQMQLPETPNVISVDSERIMQVFRNLLSNAVKFAPPGSTIGIHVQPQGETVTVSFRDQGPGIPPEEIETIFDTFVQSSKTKTGAGGTGLGLSICREIVTAHHGRLWAENNVDCGAVFYVELPMY</sequence>
<keyword evidence="13 15" id="KW-0472">Membrane</keyword>
<dbReference type="InterPro" id="IPR003594">
    <property type="entry name" value="HATPase_dom"/>
</dbReference>
<feature type="transmembrane region" description="Helical" evidence="15">
    <location>
        <begin position="188"/>
        <end position="208"/>
    </location>
</feature>
<dbReference type="PROSITE" id="PS50109">
    <property type="entry name" value="HIS_KIN"/>
    <property type="match status" value="1"/>
</dbReference>
<evidence type="ECO:0000256" key="11">
    <source>
        <dbReference type="ARBA" id="ARBA00022989"/>
    </source>
</evidence>
<gene>
    <name evidence="20" type="ORF">ETSY1_26970</name>
</gene>
<dbReference type="CDD" id="cd00130">
    <property type="entry name" value="PAS"/>
    <property type="match status" value="1"/>
</dbReference>
<dbReference type="SUPFAM" id="SSF103190">
    <property type="entry name" value="Sensory domain-like"/>
    <property type="match status" value="1"/>
</dbReference>
<dbReference type="GO" id="GO:0000155">
    <property type="term" value="F:phosphorelay sensor kinase activity"/>
    <property type="evidence" value="ECO:0007669"/>
    <property type="project" value="InterPro"/>
</dbReference>
<dbReference type="Gene3D" id="6.10.340.10">
    <property type="match status" value="1"/>
</dbReference>
<keyword evidence="6" id="KW-0808">Transferase</keyword>
<dbReference type="PANTHER" id="PTHR43047">
    <property type="entry name" value="TWO-COMPONENT HISTIDINE PROTEIN KINASE"/>
    <property type="match status" value="1"/>
</dbReference>
<dbReference type="SUPFAM" id="SSF55785">
    <property type="entry name" value="PYP-like sensor domain (PAS domain)"/>
    <property type="match status" value="1"/>
</dbReference>
<evidence type="ECO:0000313" key="20">
    <source>
        <dbReference type="EMBL" id="ETW96347.1"/>
    </source>
</evidence>
<keyword evidence="8" id="KW-0547">Nucleotide-binding</keyword>
<dbReference type="FunFam" id="1.10.287.130:FF:000038">
    <property type="entry name" value="Sensory transduction histidine kinase"/>
    <property type="match status" value="1"/>
</dbReference>
<dbReference type="InterPro" id="IPR036890">
    <property type="entry name" value="HATPase_C_sf"/>
</dbReference>
<dbReference type="Pfam" id="PF13426">
    <property type="entry name" value="PAS_9"/>
    <property type="match status" value="1"/>
</dbReference>
<evidence type="ECO:0000256" key="8">
    <source>
        <dbReference type="ARBA" id="ARBA00022741"/>
    </source>
</evidence>
<dbReference type="NCBIfam" id="TIGR00229">
    <property type="entry name" value="sensory_box"/>
    <property type="match status" value="1"/>
</dbReference>
<dbReference type="Pfam" id="PF02518">
    <property type="entry name" value="HATPase_c"/>
    <property type="match status" value="1"/>
</dbReference>
<dbReference type="Pfam" id="PF00512">
    <property type="entry name" value="HisKA"/>
    <property type="match status" value="1"/>
</dbReference>
<keyword evidence="10" id="KW-0067">ATP-binding</keyword>
<dbReference type="PROSITE" id="PS50112">
    <property type="entry name" value="PAS"/>
    <property type="match status" value="1"/>
</dbReference>
<evidence type="ECO:0000259" key="19">
    <source>
        <dbReference type="PROSITE" id="PS50885"/>
    </source>
</evidence>
<organism evidence="20 21">
    <name type="scientific">Entotheonella factor</name>
    <dbReference type="NCBI Taxonomy" id="1429438"/>
    <lineage>
        <taxon>Bacteria</taxon>
        <taxon>Pseudomonadati</taxon>
        <taxon>Nitrospinota/Tectimicrobiota group</taxon>
        <taxon>Candidatus Tectimicrobiota</taxon>
        <taxon>Candidatus Entotheonellia</taxon>
        <taxon>Candidatus Entotheonellales</taxon>
        <taxon>Candidatus Entotheonellaceae</taxon>
        <taxon>Candidatus Entotheonella</taxon>
    </lineage>
</organism>
<feature type="domain" description="PAC" evidence="18">
    <location>
        <begin position="338"/>
        <end position="388"/>
    </location>
</feature>
<dbReference type="EC" id="2.7.13.3" evidence="3"/>
<name>W4LEE6_ENTF1</name>
<dbReference type="Gene3D" id="3.30.565.10">
    <property type="entry name" value="Histidine kinase-like ATPase, C-terminal domain"/>
    <property type="match status" value="1"/>
</dbReference>
<comment type="caution">
    <text evidence="20">The sequence shown here is derived from an EMBL/GenBank/DDBJ whole genome shotgun (WGS) entry which is preliminary data.</text>
</comment>
<dbReference type="InterPro" id="IPR029151">
    <property type="entry name" value="Sensor-like_sf"/>
</dbReference>
<dbReference type="Gene3D" id="1.10.287.130">
    <property type="match status" value="1"/>
</dbReference>